<dbReference type="PANTHER" id="PTHR19288">
    <property type="entry name" value="4-NITROPHENYLPHOSPHATASE-RELATED"/>
    <property type="match status" value="1"/>
</dbReference>
<dbReference type="Gene3D" id="3.40.50.1000">
    <property type="entry name" value="HAD superfamily/HAD-like"/>
    <property type="match status" value="1"/>
</dbReference>
<sequence>MKNLLIPKLYVDSIFDINLDELKKRGIKNLIVDIDNTLVAWDKKTAPRSVIQWFDEVKKKGFNICLVSNNTEDRVVKFTENIEIAAFHRAKKPFKTTFYKAMNYMKANKENTAVIGDQIFTDILGGNRVGLYTILVVPIESKEFWWTQLVRKIERFILKKIKKGYN</sequence>
<dbReference type="RefSeq" id="WP_072966085.1">
    <property type="nucleotide sequence ID" value="NZ_FRAJ01000005.1"/>
</dbReference>
<dbReference type="InterPro" id="IPR010021">
    <property type="entry name" value="PGPP1/Gep4"/>
</dbReference>
<dbReference type="STRING" id="1121266.SAMN02745883_00802"/>
<dbReference type="NCBIfam" id="TIGR01662">
    <property type="entry name" value="HAD-SF-IIIA"/>
    <property type="match status" value="1"/>
</dbReference>
<gene>
    <name evidence="1" type="ORF">SAMN02745883_00802</name>
</gene>
<keyword evidence="2" id="KW-1185">Reference proteome</keyword>
<dbReference type="InterPro" id="IPR006549">
    <property type="entry name" value="HAD-SF_hydro_IIIA"/>
</dbReference>
<proteinExistence type="predicted"/>
<accession>A0A1M6N581</accession>
<evidence type="ECO:0008006" key="3">
    <source>
        <dbReference type="Google" id="ProtNLM"/>
    </source>
</evidence>
<evidence type="ECO:0000313" key="2">
    <source>
        <dbReference type="Proteomes" id="UP000184082"/>
    </source>
</evidence>
<dbReference type="Pfam" id="PF09419">
    <property type="entry name" value="PGP_phosphatase"/>
    <property type="match status" value="1"/>
</dbReference>
<name>A0A1M6N581_9FIRM</name>
<dbReference type="Proteomes" id="UP000184082">
    <property type="component" value="Unassembled WGS sequence"/>
</dbReference>
<dbReference type="GO" id="GO:0005737">
    <property type="term" value="C:cytoplasm"/>
    <property type="evidence" value="ECO:0007669"/>
    <property type="project" value="TreeGrafter"/>
</dbReference>
<dbReference type="CDD" id="cd16416">
    <property type="entry name" value="HAD_BsYqeG-like"/>
    <property type="match status" value="1"/>
</dbReference>
<dbReference type="NCBIfam" id="TIGR01549">
    <property type="entry name" value="HAD-SF-IA-v1"/>
    <property type="match status" value="1"/>
</dbReference>
<dbReference type="PANTHER" id="PTHR19288:SF25">
    <property type="entry name" value="PHOSPHATIDYLGLYCEROPHOSPHATASE GEP4, MITOCHONDRIAL"/>
    <property type="match status" value="1"/>
</dbReference>
<dbReference type="InterPro" id="IPR023214">
    <property type="entry name" value="HAD_sf"/>
</dbReference>
<dbReference type="NCBIfam" id="TIGR01668">
    <property type="entry name" value="YqeG_hyp_ppase"/>
    <property type="match status" value="1"/>
</dbReference>
<dbReference type="GO" id="GO:0008962">
    <property type="term" value="F:phosphatidylglycerophosphatase activity"/>
    <property type="evidence" value="ECO:0007669"/>
    <property type="project" value="InterPro"/>
</dbReference>
<dbReference type="InterPro" id="IPR006439">
    <property type="entry name" value="HAD-SF_hydro_IA"/>
</dbReference>
<dbReference type="AlphaFoldDB" id="A0A1M6N581"/>
<protein>
    <recommendedName>
        <fullName evidence="3">YqeG family HAD IIIA-type phosphatase</fullName>
    </recommendedName>
</protein>
<evidence type="ECO:0000313" key="1">
    <source>
        <dbReference type="EMBL" id="SHJ90828.1"/>
    </source>
</evidence>
<dbReference type="InterPro" id="IPR027706">
    <property type="entry name" value="PGP_Pase"/>
</dbReference>
<dbReference type="InterPro" id="IPR036412">
    <property type="entry name" value="HAD-like_sf"/>
</dbReference>
<dbReference type="EMBL" id="FRAJ01000005">
    <property type="protein sequence ID" value="SHJ90828.1"/>
    <property type="molecule type" value="Genomic_DNA"/>
</dbReference>
<dbReference type="SUPFAM" id="SSF56784">
    <property type="entry name" value="HAD-like"/>
    <property type="match status" value="1"/>
</dbReference>
<reference evidence="1 2" key="1">
    <citation type="submission" date="2016-11" db="EMBL/GenBank/DDBJ databases">
        <authorList>
            <person name="Jaros S."/>
            <person name="Januszkiewicz K."/>
            <person name="Wedrychowicz H."/>
        </authorList>
    </citation>
    <scope>NUCLEOTIDE SEQUENCE [LARGE SCALE GENOMIC DNA]</scope>
    <source>
        <strain evidence="1 2">DSM 14501</strain>
    </source>
</reference>
<organism evidence="1 2">
    <name type="scientific">Caminicella sporogenes DSM 14501</name>
    <dbReference type="NCBI Taxonomy" id="1121266"/>
    <lineage>
        <taxon>Bacteria</taxon>
        <taxon>Bacillati</taxon>
        <taxon>Bacillota</taxon>
        <taxon>Clostridia</taxon>
        <taxon>Peptostreptococcales</taxon>
        <taxon>Caminicellaceae</taxon>
        <taxon>Caminicella</taxon>
    </lineage>
</organism>